<dbReference type="AlphaFoldDB" id="A0A8T0JTW5"/>
<organism evidence="3 4">
    <name type="scientific">Phaseolus angularis</name>
    <name type="common">Azuki bean</name>
    <name type="synonym">Vigna angularis</name>
    <dbReference type="NCBI Taxonomy" id="3914"/>
    <lineage>
        <taxon>Eukaryota</taxon>
        <taxon>Viridiplantae</taxon>
        <taxon>Streptophyta</taxon>
        <taxon>Embryophyta</taxon>
        <taxon>Tracheophyta</taxon>
        <taxon>Spermatophyta</taxon>
        <taxon>Magnoliopsida</taxon>
        <taxon>eudicotyledons</taxon>
        <taxon>Gunneridae</taxon>
        <taxon>Pentapetalae</taxon>
        <taxon>rosids</taxon>
        <taxon>fabids</taxon>
        <taxon>Fabales</taxon>
        <taxon>Fabaceae</taxon>
        <taxon>Papilionoideae</taxon>
        <taxon>50 kb inversion clade</taxon>
        <taxon>NPAAA clade</taxon>
        <taxon>indigoferoid/millettioid clade</taxon>
        <taxon>Phaseoleae</taxon>
        <taxon>Vigna</taxon>
    </lineage>
</organism>
<gene>
    <name evidence="3" type="ORF">HKW66_Vig0151080</name>
</gene>
<evidence type="ECO:0000313" key="3">
    <source>
        <dbReference type="EMBL" id="KAG2384129.1"/>
    </source>
</evidence>
<dbReference type="Gene3D" id="3.40.50.11350">
    <property type="match status" value="1"/>
</dbReference>
<protein>
    <submittedName>
        <fullName evidence="3">O-fucosyltransferase 30</fullName>
    </submittedName>
</protein>
<sequence length="573" mass="64823">MQKLGLQRKGLPSQSRSEETWRQRKARNGNEKVSGYCGAQLFSANLLECAGFINLCYKCTAINTLNPNTPTKMLSKRKPPYRFPFIPVSVLVICLSFLLLFYYYAKPSSQISRLSNISTSHTPQCSSQALTLGEKFMWYAPHSGFSNQLSEFKNAILMAGILNRTLVVPPIMDHHAIALGSCPKFRVVDPKDIRISVWDHVIELVQSRSYVTMQTIESLLGHHDHLEHVSTVPEEEKSQWQKLDFQLCVVLWQSVEPEILVISSVSCFTTSSPKLLHDRNLLGLLLRGSLESKCESKFHIGCKITIFKRYGHGDGMLDSFQPDEKLKQKKKISYVRRRKDVFKTLGPGSEAESASLLAFGTLFSATYKGSELYVDIRESNQNQRFLSLKEKTKLLSFVPEILIAGKEFSKQSIRAPFLCAQLRLLDGQFKNHQKATFQGLRQKLESLRKEGPLPIHIFIMTDLPGDNWTNTYLGDLVSENHKYKLYFLKANDKLIKRAAIKLMTAGHGQRFLSNSYSTIGKKYCSSQRLPDLLLYVEQTVCSCASLGFVGTPGSTIAENIELMRKFSSSSQRC</sequence>
<proteinExistence type="predicted"/>
<accession>A0A8T0JTW5</accession>
<comment type="caution">
    <text evidence="3">The sequence shown here is derived from an EMBL/GenBank/DDBJ whole genome shotgun (WGS) entry which is preliminary data.</text>
</comment>
<feature type="transmembrane region" description="Helical" evidence="2">
    <location>
        <begin position="83"/>
        <end position="105"/>
    </location>
</feature>
<dbReference type="Gene3D" id="3.40.50.11340">
    <property type="match status" value="1"/>
</dbReference>
<evidence type="ECO:0000256" key="2">
    <source>
        <dbReference type="SAM" id="Phobius"/>
    </source>
</evidence>
<evidence type="ECO:0000256" key="1">
    <source>
        <dbReference type="SAM" id="MobiDB-lite"/>
    </source>
</evidence>
<name>A0A8T0JTW5_PHAAN</name>
<dbReference type="PANTHER" id="PTHR36050">
    <property type="entry name" value="O-FUCOSYLTRANSFERASE 30"/>
    <property type="match status" value="1"/>
</dbReference>
<dbReference type="PANTHER" id="PTHR36050:SF1">
    <property type="entry name" value="O-FUCOSYLTRANSFERASE 30"/>
    <property type="match status" value="1"/>
</dbReference>
<dbReference type="EMBL" id="JABFOF010000008">
    <property type="protein sequence ID" value="KAG2384129.1"/>
    <property type="molecule type" value="Genomic_DNA"/>
</dbReference>
<feature type="region of interest" description="Disordered" evidence="1">
    <location>
        <begin position="1"/>
        <end position="26"/>
    </location>
</feature>
<keyword evidence="2" id="KW-0472">Membrane</keyword>
<keyword evidence="2" id="KW-0812">Transmembrane</keyword>
<dbReference type="Proteomes" id="UP000743370">
    <property type="component" value="Unassembled WGS sequence"/>
</dbReference>
<keyword evidence="2" id="KW-1133">Transmembrane helix</keyword>
<evidence type="ECO:0000313" key="4">
    <source>
        <dbReference type="Proteomes" id="UP000743370"/>
    </source>
</evidence>
<reference evidence="3 4" key="1">
    <citation type="submission" date="2020-05" db="EMBL/GenBank/DDBJ databases">
        <title>Vigna angularis (adzuki bean) Var. LongXiaoDou No. 4 denovo assembly.</title>
        <authorList>
            <person name="Xiang H."/>
        </authorList>
    </citation>
    <scope>NUCLEOTIDE SEQUENCE [LARGE SCALE GENOMIC DNA]</scope>
    <source>
        <tissue evidence="3">Leaf</tissue>
    </source>
</reference>